<keyword evidence="3" id="KW-1185">Reference proteome</keyword>
<protein>
    <recommendedName>
        <fullName evidence="4">Secreted protein</fullName>
    </recommendedName>
</protein>
<evidence type="ECO:0000256" key="1">
    <source>
        <dbReference type="SAM" id="SignalP"/>
    </source>
</evidence>
<proteinExistence type="predicted"/>
<dbReference type="AlphaFoldDB" id="A0A6G1L2H8"/>
<keyword evidence="1" id="KW-0732">Signal</keyword>
<reference evidence="2" key="1">
    <citation type="journal article" date="2020" name="Stud. Mycol.">
        <title>101 Dothideomycetes genomes: a test case for predicting lifestyles and emergence of pathogens.</title>
        <authorList>
            <person name="Haridas S."/>
            <person name="Albert R."/>
            <person name="Binder M."/>
            <person name="Bloem J."/>
            <person name="Labutti K."/>
            <person name="Salamov A."/>
            <person name="Andreopoulos B."/>
            <person name="Baker S."/>
            <person name="Barry K."/>
            <person name="Bills G."/>
            <person name="Bluhm B."/>
            <person name="Cannon C."/>
            <person name="Castanera R."/>
            <person name="Culley D."/>
            <person name="Daum C."/>
            <person name="Ezra D."/>
            <person name="Gonzalez J."/>
            <person name="Henrissat B."/>
            <person name="Kuo A."/>
            <person name="Liang C."/>
            <person name="Lipzen A."/>
            <person name="Lutzoni F."/>
            <person name="Magnuson J."/>
            <person name="Mondo S."/>
            <person name="Nolan M."/>
            <person name="Ohm R."/>
            <person name="Pangilinan J."/>
            <person name="Park H.-J."/>
            <person name="Ramirez L."/>
            <person name="Alfaro M."/>
            <person name="Sun H."/>
            <person name="Tritt A."/>
            <person name="Yoshinaga Y."/>
            <person name="Zwiers L.-H."/>
            <person name="Turgeon B."/>
            <person name="Goodwin S."/>
            <person name="Spatafora J."/>
            <person name="Crous P."/>
            <person name="Grigoriev I."/>
        </authorList>
    </citation>
    <scope>NUCLEOTIDE SEQUENCE</scope>
    <source>
        <strain evidence="2">CBS 116005</strain>
    </source>
</reference>
<sequence>MITTPTSMLGGIWCAFCKFCSCLRPSLGVGGMVWLDPVFRTASAAHMGPNVQASHMQASVQDVAHTTTWSSWLPPDGR</sequence>
<gene>
    <name evidence="2" type="ORF">EJ03DRAFT_329777</name>
</gene>
<dbReference type="Proteomes" id="UP000799436">
    <property type="component" value="Unassembled WGS sequence"/>
</dbReference>
<organism evidence="2 3">
    <name type="scientific">Teratosphaeria nubilosa</name>
    <dbReference type="NCBI Taxonomy" id="161662"/>
    <lineage>
        <taxon>Eukaryota</taxon>
        <taxon>Fungi</taxon>
        <taxon>Dikarya</taxon>
        <taxon>Ascomycota</taxon>
        <taxon>Pezizomycotina</taxon>
        <taxon>Dothideomycetes</taxon>
        <taxon>Dothideomycetidae</taxon>
        <taxon>Mycosphaerellales</taxon>
        <taxon>Teratosphaeriaceae</taxon>
        <taxon>Teratosphaeria</taxon>
    </lineage>
</organism>
<dbReference type="EMBL" id="ML995866">
    <property type="protein sequence ID" value="KAF2766759.1"/>
    <property type="molecule type" value="Genomic_DNA"/>
</dbReference>
<feature type="non-terminal residue" evidence="2">
    <location>
        <position position="78"/>
    </location>
</feature>
<feature type="chain" id="PRO_5026205769" description="Secreted protein" evidence="1">
    <location>
        <begin position="23"/>
        <end position="78"/>
    </location>
</feature>
<evidence type="ECO:0008006" key="4">
    <source>
        <dbReference type="Google" id="ProtNLM"/>
    </source>
</evidence>
<evidence type="ECO:0000313" key="2">
    <source>
        <dbReference type="EMBL" id="KAF2766759.1"/>
    </source>
</evidence>
<evidence type="ECO:0000313" key="3">
    <source>
        <dbReference type="Proteomes" id="UP000799436"/>
    </source>
</evidence>
<name>A0A6G1L2H8_9PEZI</name>
<feature type="signal peptide" evidence="1">
    <location>
        <begin position="1"/>
        <end position="22"/>
    </location>
</feature>
<accession>A0A6G1L2H8</accession>